<dbReference type="InterPro" id="IPR050145">
    <property type="entry name" value="Centrin_CML-like"/>
</dbReference>
<dbReference type="InterPro" id="IPR011992">
    <property type="entry name" value="EF-hand-dom_pair"/>
</dbReference>
<feature type="domain" description="EF-hand" evidence="3">
    <location>
        <begin position="80"/>
        <end position="115"/>
    </location>
</feature>
<accession>A0A0K2UHQ9</accession>
<dbReference type="InterPro" id="IPR018247">
    <property type="entry name" value="EF_Hand_1_Ca_BS"/>
</dbReference>
<dbReference type="InterPro" id="IPR002048">
    <property type="entry name" value="EF_hand_dom"/>
</dbReference>
<dbReference type="GO" id="GO:0043226">
    <property type="term" value="C:organelle"/>
    <property type="evidence" value="ECO:0007669"/>
    <property type="project" value="UniProtKB-ARBA"/>
</dbReference>
<feature type="domain" description="EF-hand" evidence="3">
    <location>
        <begin position="117"/>
        <end position="152"/>
    </location>
</feature>
<proteinExistence type="predicted"/>
<dbReference type="Gene3D" id="1.10.238.10">
    <property type="entry name" value="EF-hand"/>
    <property type="match status" value="2"/>
</dbReference>
<organism evidence="4">
    <name type="scientific">Lepeophtheirus salmonis</name>
    <name type="common">Salmon louse</name>
    <name type="synonym">Caligus salmonis</name>
    <dbReference type="NCBI Taxonomy" id="72036"/>
    <lineage>
        <taxon>Eukaryota</taxon>
        <taxon>Metazoa</taxon>
        <taxon>Ecdysozoa</taxon>
        <taxon>Arthropoda</taxon>
        <taxon>Crustacea</taxon>
        <taxon>Multicrustacea</taxon>
        <taxon>Hexanauplia</taxon>
        <taxon>Copepoda</taxon>
        <taxon>Siphonostomatoida</taxon>
        <taxon>Caligidae</taxon>
        <taxon>Lepeophtheirus</taxon>
    </lineage>
</organism>
<dbReference type="KEGG" id="lsm:121130562"/>
<dbReference type="GeneID" id="121130562"/>
<dbReference type="EMBL" id="HACA01020397">
    <property type="protein sequence ID" value="CDW37758.1"/>
    <property type="molecule type" value="Transcribed_RNA"/>
</dbReference>
<evidence type="ECO:0000256" key="1">
    <source>
        <dbReference type="ARBA" id="ARBA00022737"/>
    </source>
</evidence>
<dbReference type="PANTHER" id="PTHR23050">
    <property type="entry name" value="CALCIUM BINDING PROTEIN"/>
    <property type="match status" value="1"/>
</dbReference>
<dbReference type="SUPFAM" id="SSF47473">
    <property type="entry name" value="EF-hand"/>
    <property type="match status" value="1"/>
</dbReference>
<dbReference type="GO" id="GO:0005509">
    <property type="term" value="F:calcium ion binding"/>
    <property type="evidence" value="ECO:0007669"/>
    <property type="project" value="InterPro"/>
</dbReference>
<dbReference type="FunFam" id="1.10.238.10:FF:000178">
    <property type="entry name" value="Calmodulin-2 A"/>
    <property type="match status" value="1"/>
</dbReference>
<dbReference type="RefSeq" id="XP_040582242.1">
    <property type="nucleotide sequence ID" value="XM_040726308.2"/>
</dbReference>
<sequence length="185" mass="20616">MSSSNENSGVLMNPKNPLMKKTLCKTCRQPLAKQPQIKTGLTQKQIDEFKECFQMFDKDGDGTIGTKELGAVMRSLGQNPSEDEIEEMIDDADEDGSGSINFPEFIALMLKKAHGGATKDEIKQAFRVFDKDGDGYCSTSDIKFVMSRLDVHLTDDELNEMVLEADIDGDGQVCFDEFYNMMTAQ</sequence>
<reference evidence="4" key="1">
    <citation type="submission" date="2014-05" db="EMBL/GenBank/DDBJ databases">
        <authorList>
            <person name="Chronopoulou M."/>
        </authorList>
    </citation>
    <scope>NUCLEOTIDE SEQUENCE</scope>
    <source>
        <tissue evidence="4">Whole organism</tissue>
    </source>
</reference>
<feature type="domain" description="EF-hand" evidence="3">
    <location>
        <begin position="153"/>
        <end position="185"/>
    </location>
</feature>
<evidence type="ECO:0000256" key="2">
    <source>
        <dbReference type="ARBA" id="ARBA00022837"/>
    </source>
</evidence>
<keyword evidence="1" id="KW-0677">Repeat</keyword>
<dbReference type="PROSITE" id="PS50222">
    <property type="entry name" value="EF_HAND_2"/>
    <property type="match status" value="4"/>
</dbReference>
<dbReference type="OrthoDB" id="26525at2759"/>
<feature type="domain" description="EF-hand" evidence="3">
    <location>
        <begin position="44"/>
        <end position="79"/>
    </location>
</feature>
<keyword evidence="2" id="KW-0106">Calcium</keyword>
<protein>
    <submittedName>
        <fullName evidence="4">Calmodulinlike [Pelodiscus sinensis]</fullName>
    </submittedName>
</protein>
<evidence type="ECO:0000313" key="4">
    <source>
        <dbReference type="EMBL" id="CDW37758.1"/>
    </source>
</evidence>
<dbReference type="Pfam" id="PF13499">
    <property type="entry name" value="EF-hand_7"/>
    <property type="match status" value="2"/>
</dbReference>
<name>A0A0K2UHQ9_LEPSM</name>
<dbReference type="SMART" id="SM00054">
    <property type="entry name" value="EFh"/>
    <property type="match status" value="4"/>
</dbReference>
<evidence type="ECO:0000259" key="3">
    <source>
        <dbReference type="PROSITE" id="PS50222"/>
    </source>
</evidence>
<dbReference type="CDD" id="cd00051">
    <property type="entry name" value="EFh"/>
    <property type="match status" value="1"/>
</dbReference>
<dbReference type="AlphaFoldDB" id="A0A0K2UHQ9"/>
<dbReference type="PROSITE" id="PS00018">
    <property type="entry name" value="EF_HAND_1"/>
    <property type="match status" value="4"/>
</dbReference>